<evidence type="ECO:0000313" key="4">
    <source>
        <dbReference type="RefSeq" id="XP_060675793.1"/>
    </source>
</evidence>
<dbReference type="GeneID" id="132805052"/>
<dbReference type="SUPFAM" id="SSF52047">
    <property type="entry name" value="RNI-like"/>
    <property type="match status" value="1"/>
</dbReference>
<dbReference type="InterPro" id="IPR032675">
    <property type="entry name" value="LRR_dom_sf"/>
</dbReference>
<reference evidence="4" key="1">
    <citation type="submission" date="2025-08" db="UniProtKB">
        <authorList>
            <consortium name="RefSeq"/>
        </authorList>
    </citation>
    <scope>IDENTIFICATION</scope>
    <source>
        <tissue evidence="4">Seedling</tissue>
    </source>
</reference>
<accession>A0ABM4AGC9</accession>
<proteinExistence type="predicted"/>
<dbReference type="Gene3D" id="3.80.10.10">
    <property type="entry name" value="Ribonuclease Inhibitor"/>
    <property type="match status" value="1"/>
</dbReference>
<dbReference type="RefSeq" id="XP_060675793.1">
    <property type="nucleotide sequence ID" value="XM_060819810.1"/>
</dbReference>
<evidence type="ECO:0000256" key="1">
    <source>
        <dbReference type="ARBA" id="ARBA00022737"/>
    </source>
</evidence>
<dbReference type="PANTHER" id="PTHR15140:SF37">
    <property type="entry name" value="UBIQUITIN-LIKE DOMAIN-CONTAINING PROTEIN"/>
    <property type="match status" value="1"/>
</dbReference>
<keyword evidence="1" id="KW-0677">Repeat</keyword>
<gene>
    <name evidence="4" type="primary">LOC132805052</name>
</gene>
<dbReference type="Pfam" id="PF23559">
    <property type="entry name" value="WHD_DRP"/>
    <property type="match status" value="1"/>
</dbReference>
<protein>
    <submittedName>
        <fullName evidence="4">Disease resistance RPP8-like protein 3</fullName>
    </submittedName>
</protein>
<dbReference type="InterPro" id="IPR058922">
    <property type="entry name" value="WHD_DRP"/>
</dbReference>
<sequence length="316" mass="35967">MEQTLEEVGEEYLEELIDTCMVQVDKRDHTRIGVKTCRMHDFVRDLCIIKAREETSAQIIQQQHESNTSINIGSAASSEHLGNSNSRRLVLHPGGEKPLFWNTCFQSILGGTGHANLHSLLCLGGILCLSALKLSNFGMLRVYELHVADKSNDGRTIVLRCRGLKGKILEGRRSFLQFLPPSLTKVTLWMSHMEQDPMPMIKKLPNLRFLCVSNDAYLGSKMVCSAHVFPKIETLIVNELVYVRYWTIESGPMPSLKKLSIEKVYRLEKIPIGLEFVTSLKELKIRWMNNSFCNKLKVIHGIDYYKVGYIPSISIR</sequence>
<feature type="domain" description="Disease resistance protein winged helix" evidence="2">
    <location>
        <begin position="2"/>
        <end position="47"/>
    </location>
</feature>
<keyword evidence="3" id="KW-1185">Reference proteome</keyword>
<name>A0ABM4AGC9_ZIZJJ</name>
<evidence type="ECO:0000313" key="3">
    <source>
        <dbReference type="Proteomes" id="UP001652623"/>
    </source>
</evidence>
<dbReference type="PANTHER" id="PTHR15140">
    <property type="entry name" value="TUBULIN-SPECIFIC CHAPERONE E"/>
    <property type="match status" value="1"/>
</dbReference>
<organism evidence="3 4">
    <name type="scientific">Ziziphus jujuba</name>
    <name type="common">Chinese jujube</name>
    <name type="synonym">Ziziphus sativa</name>
    <dbReference type="NCBI Taxonomy" id="326968"/>
    <lineage>
        <taxon>Eukaryota</taxon>
        <taxon>Viridiplantae</taxon>
        <taxon>Streptophyta</taxon>
        <taxon>Embryophyta</taxon>
        <taxon>Tracheophyta</taxon>
        <taxon>Spermatophyta</taxon>
        <taxon>Magnoliopsida</taxon>
        <taxon>eudicotyledons</taxon>
        <taxon>Gunneridae</taxon>
        <taxon>Pentapetalae</taxon>
        <taxon>rosids</taxon>
        <taxon>fabids</taxon>
        <taxon>Rosales</taxon>
        <taxon>Rhamnaceae</taxon>
        <taxon>Paliureae</taxon>
        <taxon>Ziziphus</taxon>
    </lineage>
</organism>
<dbReference type="Proteomes" id="UP001652623">
    <property type="component" value="Chromosome 8"/>
</dbReference>
<evidence type="ECO:0000259" key="2">
    <source>
        <dbReference type="Pfam" id="PF23559"/>
    </source>
</evidence>